<reference evidence="2 3" key="1">
    <citation type="submission" date="2023-03" db="EMBL/GenBank/DDBJ databases">
        <title>WGS of Gossypium arboreum.</title>
        <authorList>
            <person name="Yu D."/>
        </authorList>
    </citation>
    <scope>NUCLEOTIDE SEQUENCE [LARGE SCALE GENOMIC DNA]</scope>
    <source>
        <tissue evidence="2">Leaf</tissue>
    </source>
</reference>
<organism evidence="2 3">
    <name type="scientific">Gossypium arboreum</name>
    <name type="common">Tree cotton</name>
    <name type="synonym">Gossypium nanking</name>
    <dbReference type="NCBI Taxonomy" id="29729"/>
    <lineage>
        <taxon>Eukaryota</taxon>
        <taxon>Viridiplantae</taxon>
        <taxon>Streptophyta</taxon>
        <taxon>Embryophyta</taxon>
        <taxon>Tracheophyta</taxon>
        <taxon>Spermatophyta</taxon>
        <taxon>Magnoliopsida</taxon>
        <taxon>eudicotyledons</taxon>
        <taxon>Gunneridae</taxon>
        <taxon>Pentapetalae</taxon>
        <taxon>rosids</taxon>
        <taxon>malvids</taxon>
        <taxon>Malvales</taxon>
        <taxon>Malvaceae</taxon>
        <taxon>Malvoideae</taxon>
        <taxon>Gossypium</taxon>
    </lineage>
</organism>
<name>A0ABR0PNL6_GOSAR</name>
<feature type="compositionally biased region" description="Basic and acidic residues" evidence="1">
    <location>
        <begin position="17"/>
        <end position="43"/>
    </location>
</feature>
<keyword evidence="3" id="KW-1185">Reference proteome</keyword>
<gene>
    <name evidence="2" type="ORF">PVK06_020910</name>
</gene>
<dbReference type="EMBL" id="JARKNE010000006">
    <property type="protein sequence ID" value="KAK5826007.1"/>
    <property type="molecule type" value="Genomic_DNA"/>
</dbReference>
<sequence length="108" mass="12567">MEGFKDNSRKVQIGVSKGKDVEREYSEDKENERVEGQIQDKEGKKKKVHGIGVERDQRLKELNLKKKFEDEEGKQRKKVNLLEVGLGLMESVGKNNHDVGRKVRKKYQ</sequence>
<evidence type="ECO:0000256" key="1">
    <source>
        <dbReference type="SAM" id="MobiDB-lite"/>
    </source>
</evidence>
<comment type="caution">
    <text evidence="2">The sequence shown here is derived from an EMBL/GenBank/DDBJ whole genome shotgun (WGS) entry which is preliminary data.</text>
</comment>
<feature type="region of interest" description="Disordered" evidence="1">
    <location>
        <begin position="1"/>
        <end position="49"/>
    </location>
</feature>
<proteinExistence type="predicted"/>
<accession>A0ABR0PNL6</accession>
<protein>
    <submittedName>
        <fullName evidence="2">Uncharacterized protein</fullName>
    </submittedName>
</protein>
<dbReference type="Proteomes" id="UP001358586">
    <property type="component" value="Chromosome 6"/>
</dbReference>
<evidence type="ECO:0000313" key="2">
    <source>
        <dbReference type="EMBL" id="KAK5826007.1"/>
    </source>
</evidence>
<evidence type="ECO:0000313" key="3">
    <source>
        <dbReference type="Proteomes" id="UP001358586"/>
    </source>
</evidence>